<comment type="caution">
    <text evidence="2">The sequence shown here is derived from an EMBL/GenBank/DDBJ whole genome shotgun (WGS) entry which is preliminary data.</text>
</comment>
<dbReference type="HOGENOM" id="CLU_132019_0_0_5"/>
<dbReference type="Pfam" id="PF00578">
    <property type="entry name" value="AhpC-TSA"/>
    <property type="match status" value="1"/>
</dbReference>
<evidence type="ECO:0000259" key="1">
    <source>
        <dbReference type="PROSITE" id="PS51352"/>
    </source>
</evidence>
<evidence type="ECO:0000313" key="3">
    <source>
        <dbReference type="Proteomes" id="UP000004310"/>
    </source>
</evidence>
<dbReference type="InterPro" id="IPR013766">
    <property type="entry name" value="Thioredoxin_domain"/>
</dbReference>
<keyword evidence="3" id="KW-1185">Reference proteome</keyword>
<dbReference type="Gene3D" id="3.40.30.10">
    <property type="entry name" value="Glutaredoxin"/>
    <property type="match status" value="1"/>
</dbReference>
<dbReference type="GO" id="GO:0016209">
    <property type="term" value="F:antioxidant activity"/>
    <property type="evidence" value="ECO:0007669"/>
    <property type="project" value="InterPro"/>
</dbReference>
<proteinExistence type="predicted"/>
<dbReference type="eggNOG" id="COG1225">
    <property type="taxonomic scope" value="Bacteria"/>
</dbReference>
<accession>Q0G4Y0</accession>
<dbReference type="SUPFAM" id="SSF52833">
    <property type="entry name" value="Thioredoxin-like"/>
    <property type="match status" value="1"/>
</dbReference>
<dbReference type="PROSITE" id="PS51352">
    <property type="entry name" value="THIOREDOXIN_2"/>
    <property type="match status" value="1"/>
</dbReference>
<feature type="domain" description="Thioredoxin" evidence="1">
    <location>
        <begin position="10"/>
        <end position="168"/>
    </location>
</feature>
<dbReference type="EMBL" id="AATP01000001">
    <property type="protein sequence ID" value="EAU43284.1"/>
    <property type="molecule type" value="Genomic_DNA"/>
</dbReference>
<protein>
    <recommendedName>
        <fullName evidence="1">Thioredoxin domain-containing protein</fullName>
    </recommendedName>
</protein>
<gene>
    <name evidence="2" type="ORF">FP2506_10581</name>
</gene>
<dbReference type="InterPro" id="IPR000866">
    <property type="entry name" value="AhpC/TSA"/>
</dbReference>
<organism evidence="2 3">
    <name type="scientific">Fulvimarina pelagi HTCC2506</name>
    <dbReference type="NCBI Taxonomy" id="314231"/>
    <lineage>
        <taxon>Bacteria</taxon>
        <taxon>Pseudomonadati</taxon>
        <taxon>Pseudomonadota</taxon>
        <taxon>Alphaproteobacteria</taxon>
        <taxon>Hyphomicrobiales</taxon>
        <taxon>Aurantimonadaceae</taxon>
        <taxon>Fulvimarina</taxon>
    </lineage>
</organism>
<dbReference type="InterPro" id="IPR036249">
    <property type="entry name" value="Thioredoxin-like_sf"/>
</dbReference>
<dbReference type="STRING" id="217511.GCA_001463845_00868"/>
<dbReference type="AlphaFoldDB" id="Q0G4Y0"/>
<name>Q0G4Y0_9HYPH</name>
<dbReference type="Proteomes" id="UP000004310">
    <property type="component" value="Unassembled WGS sequence"/>
</dbReference>
<reference evidence="2 3" key="1">
    <citation type="journal article" date="2010" name="J. Bacteriol.">
        <title>Genome sequence of Fulvimarina pelagi HTCC2506T, a Mn(II)-oxidizing alphaproteobacterium possessing an aerobic anoxygenic photosynthetic gene cluster and Xanthorhodopsin.</title>
        <authorList>
            <person name="Kang I."/>
            <person name="Oh H.M."/>
            <person name="Lim S.I."/>
            <person name="Ferriera S."/>
            <person name="Giovannoni S.J."/>
            <person name="Cho J.C."/>
        </authorList>
    </citation>
    <scope>NUCLEOTIDE SEQUENCE [LARGE SCALE GENOMIC DNA]</scope>
    <source>
        <strain evidence="2 3">HTCC2506</strain>
    </source>
</reference>
<sequence>MDAYMTHETPLPGQKAPTLRVNTLGGSSIDLSQDNPENFSIVFFYRGLHCPICRKELEELNGKLNKFEDLGVIVHTVSMDGEERAKRQKDEWAIGNLDIGFGLSEASAREWGLFISEKAKDPEPEKFSEPGIAAIKPDGTLYSLHLQNVPFARPTIDGLLQGLQFIIENDYPVRGKLAA</sequence>
<evidence type="ECO:0000313" key="2">
    <source>
        <dbReference type="EMBL" id="EAU43284.1"/>
    </source>
</evidence>
<dbReference type="GO" id="GO:0016491">
    <property type="term" value="F:oxidoreductase activity"/>
    <property type="evidence" value="ECO:0007669"/>
    <property type="project" value="InterPro"/>
</dbReference>